<dbReference type="PhylomeDB" id="A0A068VGJ5"/>
<dbReference type="OrthoDB" id="1938319at2759"/>
<dbReference type="GO" id="GO:0016020">
    <property type="term" value="C:membrane"/>
    <property type="evidence" value="ECO:0007669"/>
    <property type="project" value="UniProtKB-SubCell"/>
</dbReference>
<dbReference type="FunFam" id="3.80.10.10:FF:000041">
    <property type="entry name" value="LRR receptor-like serine/threonine-protein kinase ERECTA"/>
    <property type="match status" value="1"/>
</dbReference>
<evidence type="ECO:0000256" key="3">
    <source>
        <dbReference type="ARBA" id="ARBA00022692"/>
    </source>
</evidence>
<dbReference type="PROSITE" id="PS50011">
    <property type="entry name" value="PROTEIN_KINASE_DOM"/>
    <property type="match status" value="1"/>
</dbReference>
<dbReference type="InterPro" id="IPR001611">
    <property type="entry name" value="Leu-rich_rpt"/>
</dbReference>
<keyword evidence="13" id="KW-1185">Reference proteome</keyword>
<keyword evidence="8" id="KW-0325">Glycoprotein</keyword>
<evidence type="ECO:0000256" key="9">
    <source>
        <dbReference type="PROSITE-ProRule" id="PRU10141"/>
    </source>
</evidence>
<evidence type="ECO:0000256" key="4">
    <source>
        <dbReference type="ARBA" id="ARBA00022729"/>
    </source>
</evidence>
<evidence type="ECO:0000256" key="2">
    <source>
        <dbReference type="ARBA" id="ARBA00022614"/>
    </source>
</evidence>
<dbReference type="GO" id="GO:0005524">
    <property type="term" value="F:ATP binding"/>
    <property type="evidence" value="ECO:0007669"/>
    <property type="project" value="UniProtKB-UniRule"/>
</dbReference>
<dbReference type="PANTHER" id="PTHR27008">
    <property type="entry name" value="OS04G0122200 PROTEIN"/>
    <property type="match status" value="1"/>
</dbReference>
<evidence type="ECO:0000256" key="6">
    <source>
        <dbReference type="ARBA" id="ARBA00022989"/>
    </source>
</evidence>
<keyword evidence="3 10" id="KW-0812">Transmembrane</keyword>
<dbReference type="Gene3D" id="3.80.10.10">
    <property type="entry name" value="Ribonuclease Inhibitor"/>
    <property type="match status" value="1"/>
</dbReference>
<keyword evidence="9" id="KW-0547">Nucleotide-binding</keyword>
<dbReference type="SUPFAM" id="SSF56112">
    <property type="entry name" value="Protein kinase-like (PK-like)"/>
    <property type="match status" value="1"/>
</dbReference>
<evidence type="ECO:0000256" key="8">
    <source>
        <dbReference type="ARBA" id="ARBA00023180"/>
    </source>
</evidence>
<dbReference type="PROSITE" id="PS00107">
    <property type="entry name" value="PROTEIN_KINASE_ATP"/>
    <property type="match status" value="1"/>
</dbReference>
<evidence type="ECO:0000259" key="11">
    <source>
        <dbReference type="PROSITE" id="PS50011"/>
    </source>
</evidence>
<feature type="transmembrane region" description="Helical" evidence="10">
    <location>
        <begin position="189"/>
        <end position="214"/>
    </location>
</feature>
<keyword evidence="6 10" id="KW-1133">Transmembrane helix</keyword>
<dbReference type="GO" id="GO:0004672">
    <property type="term" value="F:protein kinase activity"/>
    <property type="evidence" value="ECO:0007669"/>
    <property type="project" value="InterPro"/>
</dbReference>
<dbReference type="STRING" id="49390.A0A068VGJ5"/>
<protein>
    <submittedName>
        <fullName evidence="12">DH200=94 genomic scaffold, scaffold_807</fullName>
    </submittedName>
</protein>
<keyword evidence="7 10" id="KW-0472">Membrane</keyword>
<evidence type="ECO:0000256" key="1">
    <source>
        <dbReference type="ARBA" id="ARBA00004370"/>
    </source>
</evidence>
<dbReference type="InterPro" id="IPR032675">
    <property type="entry name" value="LRR_dom_sf"/>
</dbReference>
<feature type="binding site" evidence="9">
    <location>
        <position position="277"/>
    </location>
    <ligand>
        <name>ATP</name>
        <dbReference type="ChEBI" id="CHEBI:30616"/>
    </ligand>
</feature>
<dbReference type="SUPFAM" id="SSF52058">
    <property type="entry name" value="L domain-like"/>
    <property type="match status" value="1"/>
</dbReference>
<dbReference type="InterPro" id="IPR011009">
    <property type="entry name" value="Kinase-like_dom_sf"/>
</dbReference>
<keyword evidence="5" id="KW-0677">Repeat</keyword>
<dbReference type="PANTHER" id="PTHR27008:SF585">
    <property type="entry name" value="PROTEIN KINASE DOMAIN-CONTAINING PROTEIN"/>
    <property type="match status" value="1"/>
</dbReference>
<dbReference type="Gramene" id="CDP19965">
    <property type="protein sequence ID" value="CDP19965"/>
    <property type="gene ID" value="GSCOC_T00000556001"/>
</dbReference>
<name>A0A068VGJ5_COFCA</name>
<keyword evidence="4" id="KW-0732">Signal</keyword>
<feature type="domain" description="Protein kinase" evidence="11">
    <location>
        <begin position="249"/>
        <end position="281"/>
    </location>
</feature>
<organism evidence="12 13">
    <name type="scientific">Coffea canephora</name>
    <name type="common">Robusta coffee</name>
    <dbReference type="NCBI Taxonomy" id="49390"/>
    <lineage>
        <taxon>Eukaryota</taxon>
        <taxon>Viridiplantae</taxon>
        <taxon>Streptophyta</taxon>
        <taxon>Embryophyta</taxon>
        <taxon>Tracheophyta</taxon>
        <taxon>Spermatophyta</taxon>
        <taxon>Magnoliopsida</taxon>
        <taxon>eudicotyledons</taxon>
        <taxon>Gunneridae</taxon>
        <taxon>Pentapetalae</taxon>
        <taxon>asterids</taxon>
        <taxon>lamiids</taxon>
        <taxon>Gentianales</taxon>
        <taxon>Rubiaceae</taxon>
        <taxon>Ixoroideae</taxon>
        <taxon>Gardenieae complex</taxon>
        <taxon>Bertiereae - Coffeeae clade</taxon>
        <taxon>Coffeeae</taxon>
        <taxon>Coffea</taxon>
    </lineage>
</organism>
<dbReference type="InterPro" id="IPR000719">
    <property type="entry name" value="Prot_kinase_dom"/>
</dbReference>
<evidence type="ECO:0000313" key="13">
    <source>
        <dbReference type="Proteomes" id="UP000295252"/>
    </source>
</evidence>
<dbReference type="InterPro" id="IPR017441">
    <property type="entry name" value="Protein_kinase_ATP_BS"/>
</dbReference>
<dbReference type="Gene3D" id="3.30.200.20">
    <property type="entry name" value="Phosphorylase Kinase, domain 1"/>
    <property type="match status" value="1"/>
</dbReference>
<dbReference type="InterPro" id="IPR051809">
    <property type="entry name" value="Plant_receptor-like_S/T_kinase"/>
</dbReference>
<proteinExistence type="predicted"/>
<dbReference type="AlphaFoldDB" id="A0A068VGJ5"/>
<accession>A0A068VGJ5</accession>
<dbReference type="Pfam" id="PF00560">
    <property type="entry name" value="LRR_1"/>
    <property type="match status" value="3"/>
</dbReference>
<keyword evidence="2" id="KW-0433">Leucine-rich repeat</keyword>
<comment type="subcellular location">
    <subcellularLocation>
        <location evidence="1">Membrane</location>
    </subcellularLocation>
</comment>
<reference evidence="13" key="1">
    <citation type="journal article" date="2014" name="Science">
        <title>The coffee genome provides insight into the convergent evolution of caffeine biosynthesis.</title>
        <authorList>
            <person name="Denoeud F."/>
            <person name="Carretero-Paulet L."/>
            <person name="Dereeper A."/>
            <person name="Droc G."/>
            <person name="Guyot R."/>
            <person name="Pietrella M."/>
            <person name="Zheng C."/>
            <person name="Alberti A."/>
            <person name="Anthony F."/>
            <person name="Aprea G."/>
            <person name="Aury J.M."/>
            <person name="Bento P."/>
            <person name="Bernard M."/>
            <person name="Bocs S."/>
            <person name="Campa C."/>
            <person name="Cenci A."/>
            <person name="Combes M.C."/>
            <person name="Crouzillat D."/>
            <person name="Da Silva C."/>
            <person name="Daddiego L."/>
            <person name="De Bellis F."/>
            <person name="Dussert S."/>
            <person name="Garsmeur O."/>
            <person name="Gayraud T."/>
            <person name="Guignon V."/>
            <person name="Jahn K."/>
            <person name="Jamilloux V."/>
            <person name="Joet T."/>
            <person name="Labadie K."/>
            <person name="Lan T."/>
            <person name="Leclercq J."/>
            <person name="Lepelley M."/>
            <person name="Leroy T."/>
            <person name="Li L.T."/>
            <person name="Librado P."/>
            <person name="Lopez L."/>
            <person name="Munoz A."/>
            <person name="Noel B."/>
            <person name="Pallavicini A."/>
            <person name="Perrotta G."/>
            <person name="Poncet V."/>
            <person name="Pot D."/>
            <person name="Priyono X."/>
            <person name="Rigoreau M."/>
            <person name="Rouard M."/>
            <person name="Rozas J."/>
            <person name="Tranchant-Dubreuil C."/>
            <person name="VanBuren R."/>
            <person name="Zhang Q."/>
            <person name="Andrade A.C."/>
            <person name="Argout X."/>
            <person name="Bertrand B."/>
            <person name="de Kochko A."/>
            <person name="Graziosi G."/>
            <person name="Henry R.J."/>
            <person name="Jayarama X."/>
            <person name="Ming R."/>
            <person name="Nagai C."/>
            <person name="Rounsley S."/>
            <person name="Sankoff D."/>
            <person name="Giuliano G."/>
            <person name="Albert V.A."/>
            <person name="Wincker P."/>
            <person name="Lashermes P."/>
        </authorList>
    </citation>
    <scope>NUCLEOTIDE SEQUENCE [LARGE SCALE GENOMIC DNA]</scope>
    <source>
        <strain evidence="13">cv. DH200-94</strain>
    </source>
</reference>
<sequence length="281" mass="30596">MSTLRLLGLTYNKLSGRLPSSMGYGLIKLEELSLYGNEFSGPIPSSLGNLRLLAWLKFYAYEWGIKGTIPNAIGNLSNLLSLGLGGNKLTGTIPVGLKYLQKLQAFDFSGNQLSGPIPGCLCKLNRLYEVHLEQNRFHGSIPSCLSNVSSLRGIFFDGNLLNSSIPASFWNLTDLLNSPWIHKSSQKKVFHMLGILSGIAASVIAVTTVAILLLRCRRKDEVSTNTNLLSMGLPKRISYYELVQATNGYHESNLLGKGSFGTVYKGILTDGTVVAVKVLLP</sequence>
<dbReference type="Proteomes" id="UP000295252">
    <property type="component" value="Unassembled WGS sequence"/>
</dbReference>
<gene>
    <name evidence="12" type="ORF">GSCOC_T00000556001</name>
</gene>
<evidence type="ECO:0000256" key="7">
    <source>
        <dbReference type="ARBA" id="ARBA00023136"/>
    </source>
</evidence>
<evidence type="ECO:0000256" key="5">
    <source>
        <dbReference type="ARBA" id="ARBA00022737"/>
    </source>
</evidence>
<evidence type="ECO:0000313" key="12">
    <source>
        <dbReference type="EMBL" id="CDP19965.1"/>
    </source>
</evidence>
<dbReference type="EMBL" id="HG739891">
    <property type="protein sequence ID" value="CDP19965.1"/>
    <property type="molecule type" value="Genomic_DNA"/>
</dbReference>
<keyword evidence="9" id="KW-0067">ATP-binding</keyword>
<evidence type="ECO:0000256" key="10">
    <source>
        <dbReference type="SAM" id="Phobius"/>
    </source>
</evidence>
<dbReference type="InParanoid" id="A0A068VGJ5"/>